<name>A0A1M6WKD2_9FIRM</name>
<dbReference type="InterPro" id="IPR001789">
    <property type="entry name" value="Sig_transdc_resp-reg_receiver"/>
</dbReference>
<dbReference type="InterPro" id="IPR007492">
    <property type="entry name" value="LytTR_DNA-bd_dom"/>
</dbReference>
<dbReference type="SMART" id="SM00448">
    <property type="entry name" value="REC"/>
    <property type="match status" value="1"/>
</dbReference>
<dbReference type="PROSITE" id="PS50930">
    <property type="entry name" value="HTH_LYTTR"/>
    <property type="match status" value="1"/>
</dbReference>
<evidence type="ECO:0000259" key="5">
    <source>
        <dbReference type="PROSITE" id="PS50930"/>
    </source>
</evidence>
<dbReference type="SUPFAM" id="SSF52172">
    <property type="entry name" value="CheY-like"/>
    <property type="match status" value="1"/>
</dbReference>
<feature type="domain" description="Response regulatory" evidence="4">
    <location>
        <begin position="2"/>
        <end position="118"/>
    </location>
</feature>
<evidence type="ECO:0000313" key="7">
    <source>
        <dbReference type="Proteomes" id="UP000184301"/>
    </source>
</evidence>
<dbReference type="InterPro" id="IPR046947">
    <property type="entry name" value="LytR-like"/>
</dbReference>
<comment type="function">
    <text evidence="2">May play the central regulatory role in sporulation. It may be an element of the effector pathway responsible for the activation of sporulation genes in response to nutritional stress. Spo0A may act in concert with spo0H (a sigma factor) to control the expression of some genes that are critical to the sporulation process.</text>
</comment>
<dbReference type="InterPro" id="IPR011006">
    <property type="entry name" value="CheY-like_superfamily"/>
</dbReference>
<reference evidence="6 7" key="1">
    <citation type="submission" date="2016-11" db="EMBL/GenBank/DDBJ databases">
        <authorList>
            <person name="Jaros S."/>
            <person name="Januszkiewicz K."/>
            <person name="Wedrychowicz H."/>
        </authorList>
    </citation>
    <scope>NUCLEOTIDE SEQUENCE [LARGE SCALE GENOMIC DNA]</scope>
    <source>
        <strain evidence="6 7">DSM 15480</strain>
    </source>
</reference>
<evidence type="ECO:0000256" key="1">
    <source>
        <dbReference type="ARBA" id="ARBA00018672"/>
    </source>
</evidence>
<protein>
    <recommendedName>
        <fullName evidence="1">Stage 0 sporulation protein A homolog</fullName>
    </recommendedName>
</protein>
<dbReference type="PANTHER" id="PTHR37299">
    <property type="entry name" value="TRANSCRIPTIONAL REGULATOR-RELATED"/>
    <property type="match status" value="1"/>
</dbReference>
<dbReference type="Gene3D" id="3.40.50.2300">
    <property type="match status" value="1"/>
</dbReference>
<dbReference type="Gene3D" id="2.40.50.1020">
    <property type="entry name" value="LytTr DNA-binding domain"/>
    <property type="match status" value="1"/>
</dbReference>
<evidence type="ECO:0000259" key="4">
    <source>
        <dbReference type="PROSITE" id="PS50110"/>
    </source>
</evidence>
<sequence>MKIGICDDNIQWCCRVESIIAEYFRRHNISAETQCFFSGEELLALDGNPQLLFLDIDMKEKNGIETAKIANERWPHCQIVYLTNSLYFATEVYQTEHIYFVLKEQFEDKLDEVMEKAAHAFKQSEKNLVFSVIAGGEIVLSPDEIICIERTGRKSAIYCKTGTYRIWEKIKDVEQKLPTVDFVRCHNSCIIYLPAVRELLKDRFVMKNGKEILISRAYGKQAKEAFVEWAKTQIM</sequence>
<dbReference type="PROSITE" id="PS50110">
    <property type="entry name" value="RESPONSE_REGULATORY"/>
    <property type="match status" value="1"/>
</dbReference>
<organism evidence="6 7">
    <name type="scientific">Hespellia stercorisuis DSM 15480</name>
    <dbReference type="NCBI Taxonomy" id="1121950"/>
    <lineage>
        <taxon>Bacteria</taxon>
        <taxon>Bacillati</taxon>
        <taxon>Bacillota</taxon>
        <taxon>Clostridia</taxon>
        <taxon>Lachnospirales</taxon>
        <taxon>Lachnospiraceae</taxon>
        <taxon>Hespellia</taxon>
    </lineage>
</organism>
<evidence type="ECO:0000256" key="3">
    <source>
        <dbReference type="PROSITE-ProRule" id="PRU00169"/>
    </source>
</evidence>
<dbReference type="GO" id="GO:0003677">
    <property type="term" value="F:DNA binding"/>
    <property type="evidence" value="ECO:0007669"/>
    <property type="project" value="InterPro"/>
</dbReference>
<dbReference type="SMART" id="SM00850">
    <property type="entry name" value="LytTR"/>
    <property type="match status" value="1"/>
</dbReference>
<feature type="modified residue" description="4-aspartylphosphate" evidence="3">
    <location>
        <position position="55"/>
    </location>
</feature>
<accession>A0A1M6WKD2</accession>
<dbReference type="GO" id="GO:0000156">
    <property type="term" value="F:phosphorelay response regulator activity"/>
    <property type="evidence" value="ECO:0007669"/>
    <property type="project" value="InterPro"/>
</dbReference>
<evidence type="ECO:0000313" key="6">
    <source>
        <dbReference type="EMBL" id="SHK94161.1"/>
    </source>
</evidence>
<dbReference type="EMBL" id="FQZY01000114">
    <property type="protein sequence ID" value="SHK94161.1"/>
    <property type="molecule type" value="Genomic_DNA"/>
</dbReference>
<dbReference type="OrthoDB" id="9812232at2"/>
<evidence type="ECO:0000256" key="2">
    <source>
        <dbReference type="ARBA" id="ARBA00024867"/>
    </source>
</evidence>
<dbReference type="Pfam" id="PF04397">
    <property type="entry name" value="LytTR"/>
    <property type="match status" value="1"/>
</dbReference>
<dbReference type="RefSeq" id="WP_073113275.1">
    <property type="nucleotide sequence ID" value="NZ_FQZY01000114.1"/>
</dbReference>
<dbReference type="Proteomes" id="UP000184301">
    <property type="component" value="Unassembled WGS sequence"/>
</dbReference>
<dbReference type="AlphaFoldDB" id="A0A1M6WKD2"/>
<feature type="domain" description="HTH LytTR-type" evidence="5">
    <location>
        <begin position="130"/>
        <end position="228"/>
    </location>
</feature>
<keyword evidence="3" id="KW-0597">Phosphoprotein</keyword>
<proteinExistence type="predicted"/>
<keyword evidence="7" id="KW-1185">Reference proteome</keyword>
<dbReference type="STRING" id="1121950.SAMN02745243_04039"/>
<dbReference type="PANTHER" id="PTHR37299:SF1">
    <property type="entry name" value="STAGE 0 SPORULATION PROTEIN A HOMOLOG"/>
    <property type="match status" value="1"/>
</dbReference>
<gene>
    <name evidence="6" type="ORF">SAMN02745243_04039</name>
</gene>